<proteinExistence type="predicted"/>
<dbReference type="SUPFAM" id="SSF53756">
    <property type="entry name" value="UDP-Glycosyltransferase/glycogen phosphorylase"/>
    <property type="match status" value="1"/>
</dbReference>
<gene>
    <name evidence="3" type="ORF">SAMN04487958_102530</name>
</gene>
<evidence type="ECO:0000259" key="2">
    <source>
        <dbReference type="Pfam" id="PF13439"/>
    </source>
</evidence>
<name>A0A1H9RR69_9GAMM</name>
<feature type="domain" description="Glycosyl transferase family 1" evidence="1">
    <location>
        <begin position="190"/>
        <end position="352"/>
    </location>
</feature>
<dbReference type="Gene3D" id="3.40.50.2000">
    <property type="entry name" value="Glycogen Phosphorylase B"/>
    <property type="match status" value="2"/>
</dbReference>
<evidence type="ECO:0000313" key="4">
    <source>
        <dbReference type="Proteomes" id="UP000198505"/>
    </source>
</evidence>
<dbReference type="EMBL" id="FOGS01000002">
    <property type="protein sequence ID" value="SER75310.1"/>
    <property type="molecule type" value="Genomic_DNA"/>
</dbReference>
<dbReference type="STRING" id="416874.SAMN04487958_102530"/>
<dbReference type="PANTHER" id="PTHR12526:SF630">
    <property type="entry name" value="GLYCOSYLTRANSFERASE"/>
    <property type="match status" value="1"/>
</dbReference>
<evidence type="ECO:0000259" key="1">
    <source>
        <dbReference type="Pfam" id="PF00534"/>
    </source>
</evidence>
<evidence type="ECO:0000313" key="3">
    <source>
        <dbReference type="EMBL" id="SER75310.1"/>
    </source>
</evidence>
<dbReference type="GO" id="GO:0016757">
    <property type="term" value="F:glycosyltransferase activity"/>
    <property type="evidence" value="ECO:0007669"/>
    <property type="project" value="InterPro"/>
</dbReference>
<dbReference type="CDD" id="cd03820">
    <property type="entry name" value="GT4_AmsD-like"/>
    <property type="match status" value="1"/>
</dbReference>
<dbReference type="RefSeq" id="WP_092825994.1">
    <property type="nucleotide sequence ID" value="NZ_FOGS01000002.1"/>
</dbReference>
<dbReference type="AlphaFoldDB" id="A0A1H9RR69"/>
<dbReference type="GO" id="GO:1901135">
    <property type="term" value="P:carbohydrate derivative metabolic process"/>
    <property type="evidence" value="ECO:0007669"/>
    <property type="project" value="UniProtKB-ARBA"/>
</dbReference>
<feature type="domain" description="Glycosyltransferase subfamily 4-like N-terminal" evidence="2">
    <location>
        <begin position="13"/>
        <end position="171"/>
    </location>
</feature>
<dbReference type="Pfam" id="PF13439">
    <property type="entry name" value="Glyco_transf_4"/>
    <property type="match status" value="1"/>
</dbReference>
<organism evidence="3 4">
    <name type="scientific">Vreelandella subterranea</name>
    <dbReference type="NCBI Taxonomy" id="416874"/>
    <lineage>
        <taxon>Bacteria</taxon>
        <taxon>Pseudomonadati</taxon>
        <taxon>Pseudomonadota</taxon>
        <taxon>Gammaproteobacteria</taxon>
        <taxon>Oceanospirillales</taxon>
        <taxon>Halomonadaceae</taxon>
        <taxon>Vreelandella</taxon>
    </lineage>
</organism>
<keyword evidence="3" id="KW-0808">Transferase</keyword>
<dbReference type="Pfam" id="PF00534">
    <property type="entry name" value="Glycos_transf_1"/>
    <property type="match status" value="1"/>
</dbReference>
<reference evidence="4" key="1">
    <citation type="submission" date="2016-10" db="EMBL/GenBank/DDBJ databases">
        <authorList>
            <person name="Varghese N."/>
            <person name="Submissions S."/>
        </authorList>
    </citation>
    <scope>NUCLEOTIDE SEQUENCE [LARGE SCALE GENOMIC DNA]</scope>
    <source>
        <strain evidence="4">CGMCC 1.6495</strain>
    </source>
</reference>
<protein>
    <submittedName>
        <fullName evidence="3">Glycosyltransferase involved in cell wall bisynthesis</fullName>
    </submittedName>
</protein>
<sequence>MNVLFFIGSLTGGGAERVTVGLANYLVRNGHRASLVTMHDSDRDFYIPNNAVNRVCLDLASENRGLAKFIANWKRLRALRHVIRAEQPEVVVGMTPTATILCILACFGIGTRVVGSERNYPGRKPIGTSWSLLRRLFYRFADAHVAQTREGADWIIRHAAARNVAVIPNAVAWPIPNYHPLVDSTSFVSSERRIVLAVGSKSEQKGFDLLLEAFIRIAPDHPDWDLAIVGLASTRDENTGARGKLQLQAEKKGMSERVHFPGLVGNVGDWYERADLFVLSSRYEGFPNVLLEAMATGCACLAFDCDTGPRDLIENEVNGVLVHPESLDCLSVEMNRLITNEKLRATLGGNAVKVRSEFSQDRIMSEWLAILNG</sequence>
<keyword evidence="4" id="KW-1185">Reference proteome</keyword>
<dbReference type="Proteomes" id="UP000198505">
    <property type="component" value="Unassembled WGS sequence"/>
</dbReference>
<dbReference type="PANTHER" id="PTHR12526">
    <property type="entry name" value="GLYCOSYLTRANSFERASE"/>
    <property type="match status" value="1"/>
</dbReference>
<dbReference type="InterPro" id="IPR001296">
    <property type="entry name" value="Glyco_trans_1"/>
</dbReference>
<dbReference type="InterPro" id="IPR028098">
    <property type="entry name" value="Glyco_trans_4-like_N"/>
</dbReference>
<accession>A0A1H9RR69</accession>